<dbReference type="Gene3D" id="3.40.50.1820">
    <property type="entry name" value="alpha/beta hydrolase"/>
    <property type="match status" value="1"/>
</dbReference>
<dbReference type="Gene3D" id="2.140.10.30">
    <property type="entry name" value="Dipeptidylpeptidase IV, N-terminal domain"/>
    <property type="match status" value="1"/>
</dbReference>
<dbReference type="AlphaFoldDB" id="A0A8J4DH87"/>
<dbReference type="GO" id="GO:0008239">
    <property type="term" value="F:dipeptidyl-peptidase activity"/>
    <property type="evidence" value="ECO:0007669"/>
    <property type="project" value="TreeGrafter"/>
</dbReference>
<dbReference type="InterPro" id="IPR029058">
    <property type="entry name" value="AB_hydrolase_fold"/>
</dbReference>
<proteinExistence type="predicted"/>
<dbReference type="GO" id="GO:0006508">
    <property type="term" value="P:proteolysis"/>
    <property type="evidence" value="ECO:0007669"/>
    <property type="project" value="InterPro"/>
</dbReference>
<accession>A0A8J4DH87</accession>
<comment type="caution">
    <text evidence="3">The sequence shown here is derived from an EMBL/GenBank/DDBJ whole genome shotgun (WGS) entry which is preliminary data.</text>
</comment>
<dbReference type="PANTHER" id="PTHR11731">
    <property type="entry name" value="PROTEASE FAMILY S9B,C DIPEPTIDYL-PEPTIDASE IV-RELATED"/>
    <property type="match status" value="1"/>
</dbReference>
<dbReference type="EMBL" id="BOOY01000002">
    <property type="protein sequence ID" value="GIJ00960.1"/>
    <property type="molecule type" value="Genomic_DNA"/>
</dbReference>
<name>A0A8J4DH87_9ACTN</name>
<organism evidence="3 4">
    <name type="scientific">Spirilliplanes yamanashiensis</name>
    <dbReference type="NCBI Taxonomy" id="42233"/>
    <lineage>
        <taxon>Bacteria</taxon>
        <taxon>Bacillati</taxon>
        <taxon>Actinomycetota</taxon>
        <taxon>Actinomycetes</taxon>
        <taxon>Micromonosporales</taxon>
        <taxon>Micromonosporaceae</taxon>
        <taxon>Spirilliplanes</taxon>
    </lineage>
</organism>
<dbReference type="InterPro" id="IPR002469">
    <property type="entry name" value="Peptidase_S9B_N"/>
</dbReference>
<evidence type="ECO:0000313" key="4">
    <source>
        <dbReference type="Proteomes" id="UP000652013"/>
    </source>
</evidence>
<dbReference type="GO" id="GO:0008236">
    <property type="term" value="F:serine-type peptidase activity"/>
    <property type="evidence" value="ECO:0007669"/>
    <property type="project" value="InterPro"/>
</dbReference>
<feature type="domain" description="Peptidase S9 prolyl oligopeptidase catalytic" evidence="1">
    <location>
        <begin position="471"/>
        <end position="640"/>
    </location>
</feature>
<feature type="domain" description="Dipeptidylpeptidase IV N-terminal" evidence="2">
    <location>
        <begin position="163"/>
        <end position="279"/>
    </location>
</feature>
<gene>
    <name evidence="3" type="ORF">Sya03_03120</name>
</gene>
<reference evidence="3" key="1">
    <citation type="submission" date="2021-01" db="EMBL/GenBank/DDBJ databases">
        <title>Whole genome shotgun sequence of Spirilliplanes yamanashiensis NBRC 15828.</title>
        <authorList>
            <person name="Komaki H."/>
            <person name="Tamura T."/>
        </authorList>
    </citation>
    <scope>NUCLEOTIDE SEQUENCE</scope>
    <source>
        <strain evidence="3">NBRC 15828</strain>
    </source>
</reference>
<dbReference type="SUPFAM" id="SSF82171">
    <property type="entry name" value="DPP6 N-terminal domain-like"/>
    <property type="match status" value="1"/>
</dbReference>
<dbReference type="Proteomes" id="UP000652013">
    <property type="component" value="Unassembled WGS sequence"/>
</dbReference>
<dbReference type="SUPFAM" id="SSF53474">
    <property type="entry name" value="alpha/beta-Hydrolases"/>
    <property type="match status" value="1"/>
</dbReference>
<protein>
    <submittedName>
        <fullName evidence="3">Peptidase</fullName>
    </submittedName>
</protein>
<dbReference type="InterPro" id="IPR001375">
    <property type="entry name" value="Peptidase_S9_cat"/>
</dbReference>
<dbReference type="PANTHER" id="PTHR11731:SF193">
    <property type="entry name" value="DIPEPTIDYL PEPTIDASE 9"/>
    <property type="match status" value="1"/>
</dbReference>
<dbReference type="Pfam" id="PF00326">
    <property type="entry name" value="Peptidase_S9"/>
    <property type="match status" value="1"/>
</dbReference>
<dbReference type="InterPro" id="IPR050278">
    <property type="entry name" value="Serine_Prot_S9B/DPPIV"/>
</dbReference>
<evidence type="ECO:0000313" key="3">
    <source>
        <dbReference type="EMBL" id="GIJ00960.1"/>
    </source>
</evidence>
<sequence length="671" mass="70287">MLDGVDYPELADRTDRLRHGAPHAVAVGGDGARVSFLRTPGATSSAAGLWTYTVASGAERLVADPGRLIEGEPEPLPGGIRAYATDTAGRIAAFAYAERLFRADLATGEVVEVVTEAPVTAPAPDPTGTRIAYLAGGTALRVVGPDGTDELLAGEPGVAWGDYRWSPDGRTILARRTDAGRLPRLRAVDADHTFTLARPGGPLPRATLHLLDLDGGWVDVHWDRETYPYVAAARWADGGPLITVLRRLQQHGLVLSVDPRTGETQVHAELADARWVEPVAGTPRHLPDGRVLVGGELAHDGYDARCLFADGSLLTPPGLYVRRVVGVLPRLGSPAGTPDLIVEATDGDPAEQHVLRIRGGADAVRLTSAPGRHVAAVGGDLLAIGSASPSADGTTWTLYRGESRVGALTSHATAPGLAPAPVLDRVTDRALPAGVLYPARHVTGRRLPVLLDVGAGPGHQSVLADRAAWLERQWFADAGYAVVSVDGRGTPGVAPSFEKVVHRRLADVLLADQADALHALAGKHPDLDLTRVAARGTGLGGWLALLAALTRPDLVRCAVARTPVTDWTLAPNDLAERYLGLPEESPGPGEVYDRHCLLGLPASPSPVLLVHGLADETIVPAHTLDLSASLLAAGHPHAVLPVRGAGALTDGYDALLLPQERAFLTAHVPPA</sequence>
<evidence type="ECO:0000259" key="2">
    <source>
        <dbReference type="Pfam" id="PF00930"/>
    </source>
</evidence>
<keyword evidence="4" id="KW-1185">Reference proteome</keyword>
<evidence type="ECO:0000259" key="1">
    <source>
        <dbReference type="Pfam" id="PF00326"/>
    </source>
</evidence>
<dbReference type="Pfam" id="PF00930">
    <property type="entry name" value="DPPIV_N"/>
    <property type="match status" value="1"/>
</dbReference>